<keyword evidence="3" id="KW-1185">Reference proteome</keyword>
<evidence type="ECO:0000313" key="2">
    <source>
        <dbReference type="EMBL" id="ELK16322.1"/>
    </source>
</evidence>
<dbReference type="AlphaFoldDB" id="L5KY39"/>
<gene>
    <name evidence="2" type="ORF">PAL_GLEAN10017863</name>
</gene>
<name>L5KY39_PTEAL</name>
<reference evidence="3" key="1">
    <citation type="journal article" date="2013" name="Science">
        <title>Comparative analysis of bat genomes provides insight into the evolution of flight and immunity.</title>
        <authorList>
            <person name="Zhang G."/>
            <person name="Cowled C."/>
            <person name="Shi Z."/>
            <person name="Huang Z."/>
            <person name="Bishop-Lilly K.A."/>
            <person name="Fang X."/>
            <person name="Wynne J.W."/>
            <person name="Xiong Z."/>
            <person name="Baker M.L."/>
            <person name="Zhao W."/>
            <person name="Tachedjian M."/>
            <person name="Zhu Y."/>
            <person name="Zhou P."/>
            <person name="Jiang X."/>
            <person name="Ng J."/>
            <person name="Yang L."/>
            <person name="Wu L."/>
            <person name="Xiao J."/>
            <person name="Feng Y."/>
            <person name="Chen Y."/>
            <person name="Sun X."/>
            <person name="Zhang Y."/>
            <person name="Marsh G.A."/>
            <person name="Crameri G."/>
            <person name="Broder C.C."/>
            <person name="Frey K.G."/>
            <person name="Wang L.F."/>
            <person name="Wang J."/>
        </authorList>
    </citation>
    <scope>NUCLEOTIDE SEQUENCE [LARGE SCALE GENOMIC DNA]</scope>
</reference>
<protein>
    <submittedName>
        <fullName evidence="2">Uncharacterized protein</fullName>
    </submittedName>
</protein>
<dbReference type="Proteomes" id="UP000010552">
    <property type="component" value="Unassembled WGS sequence"/>
</dbReference>
<evidence type="ECO:0000313" key="3">
    <source>
        <dbReference type="Proteomes" id="UP000010552"/>
    </source>
</evidence>
<proteinExistence type="predicted"/>
<accession>L5KY39</accession>
<dbReference type="EMBL" id="KB030474">
    <property type="protein sequence ID" value="ELK16322.1"/>
    <property type="molecule type" value="Genomic_DNA"/>
</dbReference>
<feature type="compositionally biased region" description="Basic and acidic residues" evidence="1">
    <location>
        <begin position="86"/>
        <end position="100"/>
    </location>
</feature>
<dbReference type="InParanoid" id="L5KY39"/>
<sequence length="123" mass="12824">MACVFQPLEVPALGQTVLLAPLGQARATVKPFGSSPSSAIGLSNRPSPSPSASSHSQGYLGNAVTCTGTREWYCENGARLQSGGPGEDRGDAEKRERLSVDPRQTVDQCGGSGVARPDIVVLW</sequence>
<feature type="region of interest" description="Disordered" evidence="1">
    <location>
        <begin position="77"/>
        <end position="112"/>
    </location>
</feature>
<evidence type="ECO:0000256" key="1">
    <source>
        <dbReference type="SAM" id="MobiDB-lite"/>
    </source>
</evidence>
<feature type="compositionally biased region" description="Low complexity" evidence="1">
    <location>
        <begin position="43"/>
        <end position="56"/>
    </location>
</feature>
<organism evidence="2 3">
    <name type="scientific">Pteropus alecto</name>
    <name type="common">Black flying fox</name>
    <dbReference type="NCBI Taxonomy" id="9402"/>
    <lineage>
        <taxon>Eukaryota</taxon>
        <taxon>Metazoa</taxon>
        <taxon>Chordata</taxon>
        <taxon>Craniata</taxon>
        <taxon>Vertebrata</taxon>
        <taxon>Euteleostomi</taxon>
        <taxon>Mammalia</taxon>
        <taxon>Eutheria</taxon>
        <taxon>Laurasiatheria</taxon>
        <taxon>Chiroptera</taxon>
        <taxon>Yinpterochiroptera</taxon>
        <taxon>Pteropodoidea</taxon>
        <taxon>Pteropodidae</taxon>
        <taxon>Pteropodinae</taxon>
        <taxon>Pteropus</taxon>
    </lineage>
</organism>
<feature type="region of interest" description="Disordered" evidence="1">
    <location>
        <begin position="28"/>
        <end position="60"/>
    </location>
</feature>